<feature type="compositionally biased region" description="Low complexity" evidence="1">
    <location>
        <begin position="557"/>
        <end position="567"/>
    </location>
</feature>
<reference evidence="3" key="1">
    <citation type="submission" date="2020-12" db="EMBL/GenBank/DDBJ databases">
        <title>Leucobacter sp. CAS1, isolated from Chromium sludge.</title>
        <authorList>
            <person name="Xu Z."/>
        </authorList>
    </citation>
    <scope>NUCLEOTIDE SEQUENCE</scope>
    <source>
        <strain evidence="3">CSA1</strain>
    </source>
</reference>
<dbReference type="InterPro" id="IPR003692">
    <property type="entry name" value="Hydantoinase_B"/>
</dbReference>
<evidence type="ECO:0000259" key="2">
    <source>
        <dbReference type="Pfam" id="PF02538"/>
    </source>
</evidence>
<evidence type="ECO:0000256" key="1">
    <source>
        <dbReference type="SAM" id="MobiDB-lite"/>
    </source>
</evidence>
<name>A0A934UTV3_9MICO</name>
<proteinExistence type="predicted"/>
<dbReference type="RefSeq" id="WP_200114969.1">
    <property type="nucleotide sequence ID" value="NZ_JAEHOH010000009.1"/>
</dbReference>
<evidence type="ECO:0000313" key="3">
    <source>
        <dbReference type="EMBL" id="MBK0418819.1"/>
    </source>
</evidence>
<dbReference type="PANTHER" id="PTHR11365:SF23">
    <property type="entry name" value="HYPOTHETICAL 5-OXOPROLINASE (EUROFUNG)-RELATED"/>
    <property type="match status" value="1"/>
</dbReference>
<dbReference type="GO" id="GO:0005829">
    <property type="term" value="C:cytosol"/>
    <property type="evidence" value="ECO:0007669"/>
    <property type="project" value="TreeGrafter"/>
</dbReference>
<dbReference type="InterPro" id="IPR045079">
    <property type="entry name" value="Oxoprolinase-like"/>
</dbReference>
<protein>
    <submittedName>
        <fullName evidence="3">Hydantoinase B/oxoprolinase family protein</fullName>
    </submittedName>
</protein>
<dbReference type="EMBL" id="JAEHOH010000009">
    <property type="protein sequence ID" value="MBK0418819.1"/>
    <property type="molecule type" value="Genomic_DNA"/>
</dbReference>
<dbReference type="GO" id="GO:0006749">
    <property type="term" value="P:glutathione metabolic process"/>
    <property type="evidence" value="ECO:0007669"/>
    <property type="project" value="TreeGrafter"/>
</dbReference>
<organism evidence="3 4">
    <name type="scientific">Leucobacter chromiisoli</name>
    <dbReference type="NCBI Taxonomy" id="2796471"/>
    <lineage>
        <taxon>Bacteria</taxon>
        <taxon>Bacillati</taxon>
        <taxon>Actinomycetota</taxon>
        <taxon>Actinomycetes</taxon>
        <taxon>Micrococcales</taxon>
        <taxon>Microbacteriaceae</taxon>
        <taxon>Leucobacter</taxon>
    </lineage>
</organism>
<dbReference type="AlphaFoldDB" id="A0A934UTV3"/>
<comment type="caution">
    <text evidence="3">The sequence shown here is derived from an EMBL/GenBank/DDBJ whole genome shotgun (WGS) entry which is preliminary data.</text>
</comment>
<dbReference type="GO" id="GO:0017168">
    <property type="term" value="F:5-oxoprolinase (ATP-hydrolyzing) activity"/>
    <property type="evidence" value="ECO:0007669"/>
    <property type="project" value="TreeGrafter"/>
</dbReference>
<keyword evidence="4" id="KW-1185">Reference proteome</keyword>
<accession>A0A934UTV3</accession>
<feature type="region of interest" description="Disordered" evidence="1">
    <location>
        <begin position="516"/>
        <end position="567"/>
    </location>
</feature>
<dbReference type="Proteomes" id="UP000608530">
    <property type="component" value="Unassembled WGS sequence"/>
</dbReference>
<feature type="domain" description="Hydantoinase B/oxoprolinase" evidence="2">
    <location>
        <begin position="6"/>
        <end position="527"/>
    </location>
</feature>
<sequence>MSTPVDTVTFEVAAAALQSAAEEMGSVLKRSSYSPIIRDMDDFSCALFTADGDLVAQADYIPAQLGAMSLVVKSVLRAWQGRIRAGDAYICNHPYQGAMHLPDVNIVTPIFVGGALMAWAGTAAHHIDVGGVNPGSEGPELGDLYGEGVVMPPIRLSIAGEENEDLVALLTENFRDPLSTLSDLRAQRAACHLGAERVHELAALYGTAELLEVMQRMLDGVETTIGRLLSALPDGAGEAEGALDDDGRGGDPTRIHARIEKRGGRLAIDLTGCGPQTAGAMNIPWASARAALVYAVRAVVAPAVSANDGLLRVLDITAPQGSVVNPLPPAAVSIRHNSCQRLADTLIHAMHRIWPDLAVASSQVSFFSFNIGSTHPRTGAPSVMADVVGGGTGATREGDGLDGVDTYMANVGVMPTEVVETNYNVRILRTEFRPGSQGLGKYHGGLGLVREYEILEHPQHATFYAEQTDARFAPAGAAGGGDALPTTITVIGPDGAVIDRPMKTSRVLAPGTVVRVESGGGGGYGDPAERPAELHEWDAREGRLGGTEARSDDDGSSRASADPAGRE</sequence>
<feature type="compositionally biased region" description="Basic and acidic residues" evidence="1">
    <location>
        <begin position="527"/>
        <end position="556"/>
    </location>
</feature>
<dbReference type="Pfam" id="PF02538">
    <property type="entry name" value="Hydantoinase_B"/>
    <property type="match status" value="1"/>
</dbReference>
<dbReference type="PANTHER" id="PTHR11365">
    <property type="entry name" value="5-OXOPROLINASE RELATED"/>
    <property type="match status" value="1"/>
</dbReference>
<gene>
    <name evidence="3" type="ORF">JD276_07200</name>
</gene>
<evidence type="ECO:0000313" key="4">
    <source>
        <dbReference type="Proteomes" id="UP000608530"/>
    </source>
</evidence>